<name>A0AAW1R631_9CHLO</name>
<evidence type="ECO:0000313" key="3">
    <source>
        <dbReference type="Proteomes" id="UP001489004"/>
    </source>
</evidence>
<evidence type="ECO:0000256" key="1">
    <source>
        <dbReference type="SAM" id="Coils"/>
    </source>
</evidence>
<dbReference type="PANTHER" id="PTHR34681">
    <property type="entry name" value="UVEAL AUTOANTIGEN WITH COILED-COIL/ANKYRIN"/>
    <property type="match status" value="1"/>
</dbReference>
<sequence length="125" mass="14058">MPSEDHKEASQVSTSAVDPAFQLEAERLQELRESKDELLQKVQVLKKELQDWRTRLTGQVKGYDAEMGELRKTLNAEVEGLRQEFQDLRNTLREQLEATAAVANVHCQPQSQQQGKPALPAGMAS</sequence>
<dbReference type="EMBL" id="JALJOR010000001">
    <property type="protein sequence ID" value="KAK9829108.1"/>
    <property type="molecule type" value="Genomic_DNA"/>
</dbReference>
<accession>A0AAW1R631</accession>
<gene>
    <name evidence="2" type="ORF">WJX72_003927</name>
</gene>
<proteinExistence type="predicted"/>
<dbReference type="Proteomes" id="UP001489004">
    <property type="component" value="Unassembled WGS sequence"/>
</dbReference>
<dbReference type="AlphaFoldDB" id="A0AAW1R631"/>
<keyword evidence="1" id="KW-0175">Coiled coil</keyword>
<feature type="coiled-coil region" evidence="1">
    <location>
        <begin position="21"/>
        <end position="98"/>
    </location>
</feature>
<dbReference type="SUPFAM" id="SSF58113">
    <property type="entry name" value="Apolipoprotein A-I"/>
    <property type="match status" value="1"/>
</dbReference>
<dbReference type="PANTHER" id="PTHR34681:SF2">
    <property type="entry name" value="UVEAL AUTOANTIGEN WITH COILED-COIL_ANKYRIN"/>
    <property type="match status" value="1"/>
</dbReference>
<protein>
    <submittedName>
        <fullName evidence="2">Uncharacterized protein</fullName>
    </submittedName>
</protein>
<dbReference type="Gene3D" id="1.20.1170.10">
    <property type="match status" value="1"/>
</dbReference>
<organism evidence="2 3">
    <name type="scientific">[Myrmecia] bisecta</name>
    <dbReference type="NCBI Taxonomy" id="41462"/>
    <lineage>
        <taxon>Eukaryota</taxon>
        <taxon>Viridiplantae</taxon>
        <taxon>Chlorophyta</taxon>
        <taxon>core chlorophytes</taxon>
        <taxon>Trebouxiophyceae</taxon>
        <taxon>Trebouxiales</taxon>
        <taxon>Trebouxiaceae</taxon>
        <taxon>Myrmecia</taxon>
    </lineage>
</organism>
<evidence type="ECO:0000313" key="2">
    <source>
        <dbReference type="EMBL" id="KAK9829108.1"/>
    </source>
</evidence>
<comment type="caution">
    <text evidence="2">The sequence shown here is derived from an EMBL/GenBank/DDBJ whole genome shotgun (WGS) entry which is preliminary data.</text>
</comment>
<keyword evidence="3" id="KW-1185">Reference proteome</keyword>
<reference evidence="2 3" key="1">
    <citation type="journal article" date="2024" name="Nat. Commun.">
        <title>Phylogenomics reveals the evolutionary origins of lichenization in chlorophyte algae.</title>
        <authorList>
            <person name="Puginier C."/>
            <person name="Libourel C."/>
            <person name="Otte J."/>
            <person name="Skaloud P."/>
            <person name="Haon M."/>
            <person name="Grisel S."/>
            <person name="Petersen M."/>
            <person name="Berrin J.G."/>
            <person name="Delaux P.M."/>
            <person name="Dal Grande F."/>
            <person name="Keller J."/>
        </authorList>
    </citation>
    <scope>NUCLEOTIDE SEQUENCE [LARGE SCALE GENOMIC DNA]</scope>
    <source>
        <strain evidence="2 3">SAG 2043</strain>
    </source>
</reference>